<evidence type="ECO:0000313" key="1">
    <source>
        <dbReference type="EMBL" id="VWB28806.1"/>
    </source>
</evidence>
<dbReference type="AlphaFoldDB" id="A0A9Q9UNZ1"/>
<comment type="caution">
    <text evidence="1">The sequence shown here is derived from an EMBL/GenBank/DDBJ whole genome shotgun (WGS) entry which is preliminary data.</text>
</comment>
<name>A0A9Q9UNZ1_9BURK</name>
<gene>
    <name evidence="1" type="ORF">BAR24066_01213</name>
</gene>
<reference evidence="1 2" key="1">
    <citation type="submission" date="2019-09" db="EMBL/GenBank/DDBJ databases">
        <authorList>
            <person name="Depoorter E."/>
        </authorList>
    </citation>
    <scope>NUCLEOTIDE SEQUENCE [LARGE SCALE GENOMIC DNA]</scope>
    <source>
        <strain evidence="1">LMG 24066</strain>
    </source>
</reference>
<sequence>MACLIDAMLIFGFSLYEELALTRAGIYFCKNCSMEVNIATLYC</sequence>
<dbReference type="Proteomes" id="UP000494172">
    <property type="component" value="Unassembled WGS sequence"/>
</dbReference>
<evidence type="ECO:0000313" key="2">
    <source>
        <dbReference type="Proteomes" id="UP000494172"/>
    </source>
</evidence>
<accession>A0A9Q9UNZ1</accession>
<protein>
    <submittedName>
        <fullName evidence="1">Uncharacterized protein</fullName>
    </submittedName>
</protein>
<organism evidence="1 2">
    <name type="scientific">Burkholderia arboris</name>
    <dbReference type="NCBI Taxonomy" id="488730"/>
    <lineage>
        <taxon>Bacteria</taxon>
        <taxon>Pseudomonadati</taxon>
        <taxon>Pseudomonadota</taxon>
        <taxon>Betaproteobacteria</taxon>
        <taxon>Burkholderiales</taxon>
        <taxon>Burkholderiaceae</taxon>
        <taxon>Burkholderia</taxon>
        <taxon>Burkholderia cepacia complex</taxon>
    </lineage>
</organism>
<dbReference type="EMBL" id="CABVPX010000003">
    <property type="protein sequence ID" value="VWB28806.1"/>
    <property type="molecule type" value="Genomic_DNA"/>
</dbReference>
<proteinExistence type="predicted"/>